<accession>A0A6H2A1F3</accession>
<protein>
    <submittedName>
        <fullName evidence="1">Uncharacterized protein</fullName>
    </submittedName>
</protein>
<dbReference type="EMBL" id="MT141373">
    <property type="protein sequence ID" value="QJA59526.1"/>
    <property type="molecule type" value="Genomic_DNA"/>
</dbReference>
<evidence type="ECO:0000313" key="4">
    <source>
        <dbReference type="EMBL" id="QJI04123.1"/>
    </source>
</evidence>
<evidence type="ECO:0000313" key="2">
    <source>
        <dbReference type="EMBL" id="QJA59526.1"/>
    </source>
</evidence>
<organism evidence="1">
    <name type="scientific">viral metagenome</name>
    <dbReference type="NCBI Taxonomy" id="1070528"/>
    <lineage>
        <taxon>unclassified sequences</taxon>
        <taxon>metagenomes</taxon>
        <taxon>organismal metagenomes</taxon>
    </lineage>
</organism>
<sequence length="51" mass="5400">MIKYKCPECEDEGELPDDTKVVYCGICAGDNGKDVPIIKISQPAASAEPSA</sequence>
<name>A0A6H2A1F3_9ZZZZ</name>
<gene>
    <name evidence="3" type="ORF">MM415A02333_0012</name>
    <name evidence="2" type="ORF">MM415B01281_0016</name>
    <name evidence="1" type="ORF">TM448A03764_0004</name>
    <name evidence="4" type="ORF">TM448B06188_0008</name>
</gene>
<dbReference type="EMBL" id="MT145150">
    <property type="protein sequence ID" value="QJI04123.1"/>
    <property type="molecule type" value="Genomic_DNA"/>
</dbReference>
<proteinExistence type="predicted"/>
<evidence type="ECO:0000313" key="3">
    <source>
        <dbReference type="EMBL" id="QJA73497.1"/>
    </source>
</evidence>
<evidence type="ECO:0000313" key="1">
    <source>
        <dbReference type="EMBL" id="QJA53644.1"/>
    </source>
</evidence>
<reference evidence="1" key="1">
    <citation type="submission" date="2020-03" db="EMBL/GenBank/DDBJ databases">
        <title>The deep terrestrial virosphere.</title>
        <authorList>
            <person name="Holmfeldt K."/>
            <person name="Nilsson E."/>
            <person name="Simone D."/>
            <person name="Lopez-Fernandez M."/>
            <person name="Wu X."/>
            <person name="de Brujin I."/>
            <person name="Lundin D."/>
            <person name="Andersson A."/>
            <person name="Bertilsson S."/>
            <person name="Dopson M."/>
        </authorList>
    </citation>
    <scope>NUCLEOTIDE SEQUENCE</scope>
    <source>
        <strain evidence="3">MM415A02333</strain>
        <strain evidence="2">MM415B01281</strain>
        <strain evidence="1">TM448A03764</strain>
        <strain evidence="4">TM448B06188</strain>
    </source>
</reference>
<dbReference type="AlphaFoldDB" id="A0A6H2A1F3"/>
<dbReference type="EMBL" id="MT144438">
    <property type="protein sequence ID" value="QJA53644.1"/>
    <property type="molecule type" value="Genomic_DNA"/>
</dbReference>
<dbReference type="EMBL" id="MT142031">
    <property type="protein sequence ID" value="QJA73497.1"/>
    <property type="molecule type" value="Genomic_DNA"/>
</dbReference>